<dbReference type="Gene3D" id="3.40.50.410">
    <property type="entry name" value="von Willebrand factor, type A domain"/>
    <property type="match status" value="1"/>
</dbReference>
<evidence type="ECO:0000313" key="5">
    <source>
        <dbReference type="Proteomes" id="UP000694888"/>
    </source>
</evidence>
<sequence length="851" mass="94207">MMAMEKLLGSFLLLLAAVILPSSASPLLGGNGTRVIESFHVTTDIRYRFATTTMVSVVRNTASEAQEVGFDVTLPKEAFIVHFSMEIDGKSYDGEVKEKQAAEQQYQAAVDRGQSAGHVKQAARHANVFEVSVNVASGTAVNFTLTYQELLSRKNGVYEYELHVKPGKPVQDFLVEVFIKEKTPIKYIRTPALRTDALISNEIEEENSLTIVDRPTSETARVIYRPSLQDQGVDGVEGRFVVQYDVEHGPAGDLMVVDGYFVHFFSPNLPPMPKDIIFVLDLSGSMSGTKISQLINAMQVILGDLQEQDRFNIITFSSWVKKWKPTLVSAGNEGIMSEALSFVGSMRADGMTNIDKALTTAVQEFARVEESGRASLVFFLTDGQPTEGVRDSMQIARNVRGANSKDCAILSLAFGSGADFEALKTISAQNSGFARKIYEASDAALQVASLYNEVSAVVMKDLTVTYLNSSVDKFSITEDTFPVVYNGTEIVICGFLHKPEGRFQAEIKGLKKSGEIDLVFETEDVTNFVIEAEEEEGKSVLSGPRDYAGIVERMWAYVTIKQLLKEKEREANNEKKSEELKQKIIDMSLKYKLVTPLTSMVVTKPDSDEKSQASLKDVDAVQEESVSASGAAFMMSGMRRHHMPSSRHRSHKKSKTGFPPQFSMDPVGMNGFYDPVFNTHRPGLPPMRPTAPNWRRPTTTTTTTRRPTTTRRVRPTRPKRQRYSLLSALVVQTPSRSACAVPRKVQAGNYTLLNKSDGTWVTMETACPPTRKCKTPILTSVNVTGPDGKAMVLMNRTGRSDWTYSAASSYDVLASGQGLTVEGMQISMLAFYLFLRLRFYMDCKPTFKITG</sequence>
<feature type="compositionally biased region" description="Low complexity" evidence="1">
    <location>
        <begin position="690"/>
        <end position="707"/>
    </location>
</feature>
<feature type="domain" description="VIT" evidence="4">
    <location>
        <begin position="20"/>
        <end position="149"/>
    </location>
</feature>
<dbReference type="RefSeq" id="XP_012942971.2">
    <property type="nucleotide sequence ID" value="XM_013087517.2"/>
</dbReference>
<dbReference type="PANTHER" id="PTHR10338:SF108">
    <property type="entry name" value="INTER-ALPHA-TRYPSIN INHIBITOR HEAVY CHAIN H4-LIKE PROTEIN"/>
    <property type="match status" value="1"/>
</dbReference>
<dbReference type="PROSITE" id="PS50234">
    <property type="entry name" value="VWFA"/>
    <property type="match status" value="1"/>
</dbReference>
<dbReference type="SUPFAM" id="SSF53300">
    <property type="entry name" value="vWA-like"/>
    <property type="match status" value="1"/>
</dbReference>
<dbReference type="Pfam" id="PF00092">
    <property type="entry name" value="VWA"/>
    <property type="match status" value="1"/>
</dbReference>
<feature type="signal peptide" evidence="2">
    <location>
        <begin position="1"/>
        <end position="24"/>
    </location>
</feature>
<dbReference type="InterPro" id="IPR036465">
    <property type="entry name" value="vWFA_dom_sf"/>
</dbReference>
<feature type="compositionally biased region" description="Basic residues" evidence="1">
    <location>
        <begin position="640"/>
        <end position="655"/>
    </location>
</feature>
<evidence type="ECO:0000259" key="4">
    <source>
        <dbReference type="PROSITE" id="PS51468"/>
    </source>
</evidence>
<dbReference type="InterPro" id="IPR050934">
    <property type="entry name" value="ITIH"/>
</dbReference>
<dbReference type="SMART" id="SM00609">
    <property type="entry name" value="VIT"/>
    <property type="match status" value="1"/>
</dbReference>
<dbReference type="SMART" id="SM00327">
    <property type="entry name" value="VWA"/>
    <property type="match status" value="1"/>
</dbReference>
<feature type="region of interest" description="Disordered" evidence="1">
    <location>
        <begin position="640"/>
        <end position="663"/>
    </location>
</feature>
<dbReference type="PROSITE" id="PS51468">
    <property type="entry name" value="VIT"/>
    <property type="match status" value="1"/>
</dbReference>
<accession>A0ABM1A8P9</accession>
<dbReference type="Pfam" id="PF08487">
    <property type="entry name" value="VIT"/>
    <property type="match status" value="1"/>
</dbReference>
<evidence type="ECO:0000256" key="2">
    <source>
        <dbReference type="SAM" id="SignalP"/>
    </source>
</evidence>
<feature type="compositionally biased region" description="Basic residues" evidence="1">
    <location>
        <begin position="708"/>
        <end position="717"/>
    </location>
</feature>
<name>A0ABM1A8P9_APLCA</name>
<protein>
    <submittedName>
        <fullName evidence="6">Inter-alpha-trypsin inhibitor heavy chain H4</fullName>
    </submittedName>
</protein>
<gene>
    <name evidence="6" type="primary">LOC101863295</name>
</gene>
<organism evidence="5 6">
    <name type="scientific">Aplysia californica</name>
    <name type="common">California sea hare</name>
    <dbReference type="NCBI Taxonomy" id="6500"/>
    <lineage>
        <taxon>Eukaryota</taxon>
        <taxon>Metazoa</taxon>
        <taxon>Spiralia</taxon>
        <taxon>Lophotrochozoa</taxon>
        <taxon>Mollusca</taxon>
        <taxon>Gastropoda</taxon>
        <taxon>Heterobranchia</taxon>
        <taxon>Euthyneura</taxon>
        <taxon>Tectipleura</taxon>
        <taxon>Aplysiida</taxon>
        <taxon>Aplysioidea</taxon>
        <taxon>Aplysiidae</taxon>
        <taxon>Aplysia</taxon>
    </lineage>
</organism>
<proteinExistence type="predicted"/>
<dbReference type="InterPro" id="IPR013694">
    <property type="entry name" value="VIT"/>
</dbReference>
<feature type="chain" id="PRO_5046574022" evidence="2">
    <location>
        <begin position="25"/>
        <end position="851"/>
    </location>
</feature>
<dbReference type="Proteomes" id="UP000694888">
    <property type="component" value="Unplaced"/>
</dbReference>
<evidence type="ECO:0000256" key="1">
    <source>
        <dbReference type="SAM" id="MobiDB-lite"/>
    </source>
</evidence>
<feature type="domain" description="VWFA" evidence="3">
    <location>
        <begin position="275"/>
        <end position="454"/>
    </location>
</feature>
<evidence type="ECO:0000259" key="3">
    <source>
        <dbReference type="PROSITE" id="PS50234"/>
    </source>
</evidence>
<dbReference type="PANTHER" id="PTHR10338">
    <property type="entry name" value="INTER-ALPHA-TRYPSIN INHIBITOR HEAVY CHAIN FAMILY MEMBER"/>
    <property type="match status" value="1"/>
</dbReference>
<evidence type="ECO:0000313" key="6">
    <source>
        <dbReference type="RefSeq" id="XP_012942971.2"/>
    </source>
</evidence>
<keyword evidence="5" id="KW-1185">Reference proteome</keyword>
<dbReference type="GeneID" id="101863295"/>
<keyword evidence="2" id="KW-0732">Signal</keyword>
<reference evidence="6" key="1">
    <citation type="submission" date="2025-08" db="UniProtKB">
        <authorList>
            <consortium name="RefSeq"/>
        </authorList>
    </citation>
    <scope>IDENTIFICATION</scope>
</reference>
<feature type="region of interest" description="Disordered" evidence="1">
    <location>
        <begin position="683"/>
        <end position="717"/>
    </location>
</feature>
<dbReference type="InterPro" id="IPR002035">
    <property type="entry name" value="VWF_A"/>
</dbReference>